<feature type="domain" description="Hemerythrin-like" evidence="5">
    <location>
        <begin position="19"/>
        <end position="117"/>
    </location>
</feature>
<comment type="similarity">
    <text evidence="1">Belongs to the hemerythrin family.</text>
</comment>
<dbReference type="PRINTS" id="PR00186">
    <property type="entry name" value="HEMERYTHRIN"/>
</dbReference>
<dbReference type="PANTHER" id="PTHR37164">
    <property type="entry name" value="BACTERIOHEMERYTHRIN"/>
    <property type="match status" value="1"/>
</dbReference>
<reference evidence="6" key="1">
    <citation type="submission" date="2016-10" db="EMBL/GenBank/DDBJ databases">
        <title>Discovery and evolution of novel hemerythrin genes in annelid worms.</title>
        <authorList>
            <person name="Costa-Paiva E.M."/>
            <person name="Whelan N.V."/>
            <person name="Waits D.S."/>
            <person name="Santos S."/>
            <person name="Schrago C.G."/>
            <person name="Halanych K.M."/>
        </authorList>
    </citation>
    <scope>NUCLEOTIDE SEQUENCE</scope>
</reference>
<dbReference type="EMBL" id="KY007283">
    <property type="protein sequence ID" value="AQV13581.1"/>
    <property type="molecule type" value="mRNA"/>
</dbReference>
<organism evidence="6">
    <name type="scientific">Aphrodita japonica</name>
    <dbReference type="NCBI Taxonomy" id="1964452"/>
    <lineage>
        <taxon>Eukaryota</taxon>
        <taxon>Metazoa</taxon>
        <taxon>Spiralia</taxon>
        <taxon>Lophotrochozoa</taxon>
        <taxon>Annelida</taxon>
        <taxon>Polychaeta</taxon>
        <taxon>Errantia</taxon>
        <taxon>Phyllodocida</taxon>
        <taxon>Aphroditidae</taxon>
        <taxon>Aphrodita</taxon>
    </lineage>
</organism>
<keyword evidence="2 4" id="KW-0479">Metal-binding</keyword>
<dbReference type="Gene3D" id="1.20.120.50">
    <property type="entry name" value="Hemerythrin-like"/>
    <property type="match status" value="1"/>
</dbReference>
<dbReference type="AlphaFoldDB" id="A0A1S6QCF9"/>
<evidence type="ECO:0000256" key="2">
    <source>
        <dbReference type="ARBA" id="ARBA00022723"/>
    </source>
</evidence>
<dbReference type="SUPFAM" id="SSF47188">
    <property type="entry name" value="Hemerythrin-like"/>
    <property type="match status" value="1"/>
</dbReference>
<dbReference type="NCBIfam" id="TIGR00058">
    <property type="entry name" value="Hemerythrin"/>
    <property type="match status" value="1"/>
</dbReference>
<dbReference type="PROSITE" id="PS00550">
    <property type="entry name" value="HEMERYTHRINS"/>
    <property type="match status" value="1"/>
</dbReference>
<proteinExistence type="evidence at transcript level"/>
<feature type="binding site" evidence="4">
    <location>
        <position position="80"/>
    </location>
    <ligand>
        <name>Fe cation</name>
        <dbReference type="ChEBI" id="CHEBI:24875"/>
        <label>2</label>
    </ligand>
</feature>
<evidence type="ECO:0000256" key="4">
    <source>
        <dbReference type="PIRSR" id="PIRSR002033-1"/>
    </source>
</evidence>
<evidence type="ECO:0000259" key="5">
    <source>
        <dbReference type="Pfam" id="PF01814"/>
    </source>
</evidence>
<dbReference type="InterPro" id="IPR016131">
    <property type="entry name" value="Haemerythrin_Fe_BS"/>
</dbReference>
<dbReference type="PANTHER" id="PTHR37164:SF1">
    <property type="entry name" value="BACTERIOHEMERYTHRIN"/>
    <property type="match status" value="1"/>
</dbReference>
<dbReference type="InterPro" id="IPR002063">
    <property type="entry name" value="Haemerythrin"/>
</dbReference>
<feature type="binding site" evidence="4">
    <location>
        <position position="114"/>
    </location>
    <ligand>
        <name>Fe cation</name>
        <dbReference type="ChEBI" id="CHEBI:24875"/>
        <label>1</label>
    </ligand>
</feature>
<dbReference type="InterPro" id="IPR012827">
    <property type="entry name" value="Hemerythrin_metal-bd"/>
</dbReference>
<feature type="binding site" evidence="4">
    <location>
        <position position="76"/>
    </location>
    <ligand>
        <name>Fe cation</name>
        <dbReference type="ChEBI" id="CHEBI:24875"/>
        <label>2</label>
    </ligand>
</feature>
<evidence type="ECO:0000256" key="1">
    <source>
        <dbReference type="ARBA" id="ARBA00010587"/>
    </source>
</evidence>
<keyword evidence="3 4" id="KW-0408">Iron</keyword>
<feature type="binding site" evidence="4">
    <location>
        <position position="109"/>
    </location>
    <ligand>
        <name>Fe cation</name>
        <dbReference type="ChEBI" id="CHEBI:24875"/>
        <label>2</label>
    </ligand>
</feature>
<dbReference type="PIRSF" id="PIRSF002033">
    <property type="entry name" value="Hemerythrin"/>
    <property type="match status" value="1"/>
</dbReference>
<dbReference type="InterPro" id="IPR050669">
    <property type="entry name" value="Hemerythrin"/>
</dbReference>
<dbReference type="Pfam" id="PF01814">
    <property type="entry name" value="Hemerythrin"/>
    <property type="match status" value="1"/>
</dbReference>
<sequence length="121" mass="14220">MVNYAVPEPYRWETSFMVFYERLDDEHKGLFQSLFSIGTNRDSKAALKKCQDLMVGHFNYEQGIMSRANYSGFKEHKEIHDGFIAHLSKLTTPVSDEEVFYCKNWLAQHIKNIDFAYRGKL</sequence>
<dbReference type="InterPro" id="IPR012312">
    <property type="entry name" value="Hemerythrin-like"/>
</dbReference>
<dbReference type="GO" id="GO:0005506">
    <property type="term" value="F:iron ion binding"/>
    <property type="evidence" value="ECO:0007669"/>
    <property type="project" value="InterPro"/>
</dbReference>
<evidence type="ECO:0000256" key="3">
    <source>
        <dbReference type="ARBA" id="ARBA00023004"/>
    </source>
</evidence>
<name>A0A1S6QCF9_9ANNE</name>
<accession>A0A1S6QCF9</accession>
<feature type="binding site" evidence="4">
    <location>
        <position position="61"/>
    </location>
    <ligand>
        <name>Fe cation</name>
        <dbReference type="ChEBI" id="CHEBI:24875"/>
        <label>1</label>
    </ligand>
</feature>
<feature type="binding site" evidence="4">
    <location>
        <position position="27"/>
    </location>
    <ligand>
        <name>Fe cation</name>
        <dbReference type="ChEBI" id="CHEBI:24875"/>
        <label>1</label>
    </ligand>
</feature>
<feature type="binding site" evidence="4">
    <location>
        <position position="61"/>
    </location>
    <ligand>
        <name>Fe cation</name>
        <dbReference type="ChEBI" id="CHEBI:24875"/>
        <label>2</label>
    </ligand>
</feature>
<dbReference type="CDD" id="cd12107">
    <property type="entry name" value="Hemerythrin"/>
    <property type="match status" value="1"/>
</dbReference>
<evidence type="ECO:0000313" key="6">
    <source>
        <dbReference type="EMBL" id="AQV13581.1"/>
    </source>
</evidence>
<feature type="binding site" evidence="4">
    <location>
        <position position="114"/>
    </location>
    <ligand>
        <name>Fe cation</name>
        <dbReference type="ChEBI" id="CHEBI:24875"/>
        <label>2</label>
    </ligand>
</feature>
<dbReference type="NCBIfam" id="TIGR02481">
    <property type="entry name" value="hemeryth_dom"/>
    <property type="match status" value="1"/>
</dbReference>
<dbReference type="InterPro" id="IPR035938">
    <property type="entry name" value="Hemerythrin-like_sf"/>
</dbReference>
<protein>
    <submittedName>
        <fullName evidence="6">Hemerythrin</fullName>
    </submittedName>
</protein>
<feature type="binding site" evidence="4">
    <location>
        <position position="57"/>
    </location>
    <ligand>
        <name>Fe cation</name>
        <dbReference type="ChEBI" id="CHEBI:24875"/>
        <label>1</label>
    </ligand>
</feature>